<comment type="caution">
    <text evidence="1">The sequence shown here is derived from an EMBL/GenBank/DDBJ whole genome shotgun (WGS) entry which is preliminary data.</text>
</comment>
<organism evidence="1 2">
    <name type="scientific">Mycena sanguinolenta</name>
    <dbReference type="NCBI Taxonomy" id="230812"/>
    <lineage>
        <taxon>Eukaryota</taxon>
        <taxon>Fungi</taxon>
        <taxon>Dikarya</taxon>
        <taxon>Basidiomycota</taxon>
        <taxon>Agaricomycotina</taxon>
        <taxon>Agaricomycetes</taxon>
        <taxon>Agaricomycetidae</taxon>
        <taxon>Agaricales</taxon>
        <taxon>Marasmiineae</taxon>
        <taxon>Mycenaceae</taxon>
        <taxon>Mycena</taxon>
    </lineage>
</organism>
<evidence type="ECO:0000313" key="1">
    <source>
        <dbReference type="EMBL" id="KAF7339307.1"/>
    </source>
</evidence>
<accession>A0A8H6XEZ6</accession>
<keyword evidence="2" id="KW-1185">Reference proteome</keyword>
<protein>
    <submittedName>
        <fullName evidence="1">Uncharacterized protein</fullName>
    </submittedName>
</protein>
<dbReference type="EMBL" id="JACAZH010000031">
    <property type="protein sequence ID" value="KAF7339307.1"/>
    <property type="molecule type" value="Genomic_DNA"/>
</dbReference>
<sequence>MHKQLNFPSTIMDMNSLFAAAQKYGPALAQQYGPQVMEFMSRKYILPCITHSLTADSEKDSHAQQHPHVAEHTDAIDEHIQNHPEQHRPVSHEDAAAAKDAHEEIYSRVHQQSDHEKQQMLKAKGPDAVSGAIMTHVMNTKSSEELGGSSLSALLPLLLSEATKLLGPEADPGFKATIMKKVGMLALQSKLKAGGGGHGGGGGGGGVSELLAMFAK</sequence>
<dbReference type="Proteomes" id="UP000623467">
    <property type="component" value="Unassembled WGS sequence"/>
</dbReference>
<dbReference type="OrthoDB" id="10583113at2759"/>
<dbReference type="AlphaFoldDB" id="A0A8H6XEZ6"/>
<evidence type="ECO:0000313" key="2">
    <source>
        <dbReference type="Proteomes" id="UP000623467"/>
    </source>
</evidence>
<reference evidence="1" key="1">
    <citation type="submission" date="2020-05" db="EMBL/GenBank/DDBJ databases">
        <title>Mycena genomes resolve the evolution of fungal bioluminescence.</title>
        <authorList>
            <person name="Tsai I.J."/>
        </authorList>
    </citation>
    <scope>NUCLEOTIDE SEQUENCE</scope>
    <source>
        <strain evidence="1">160909Yilan</strain>
    </source>
</reference>
<gene>
    <name evidence="1" type="ORF">MSAN_02144300</name>
</gene>
<name>A0A8H6XEZ6_9AGAR</name>
<proteinExistence type="predicted"/>